<dbReference type="AlphaFoldDB" id="A0A7L5AEI8"/>
<dbReference type="InterPro" id="IPR011051">
    <property type="entry name" value="RmlC_Cupin_sf"/>
</dbReference>
<keyword evidence="1" id="KW-0238">DNA-binding</keyword>
<accession>A0A7L5AEI8</accession>
<evidence type="ECO:0000259" key="2">
    <source>
        <dbReference type="PROSITE" id="PS50943"/>
    </source>
</evidence>
<name>A0A7L5AEI8_9MICO</name>
<dbReference type="Gene3D" id="1.10.260.40">
    <property type="entry name" value="lambda repressor-like DNA-binding domains"/>
    <property type="match status" value="1"/>
</dbReference>
<gene>
    <name evidence="3" type="ORF">BHD05_03175</name>
</gene>
<dbReference type="SUPFAM" id="SSF47413">
    <property type="entry name" value="lambda repressor-like DNA-binding domains"/>
    <property type="match status" value="1"/>
</dbReference>
<dbReference type="InterPro" id="IPR014710">
    <property type="entry name" value="RmlC-like_jellyroll"/>
</dbReference>
<proteinExistence type="predicted"/>
<dbReference type="CDD" id="cd02209">
    <property type="entry name" value="cupin_XRE_C"/>
    <property type="match status" value="1"/>
</dbReference>
<dbReference type="InterPro" id="IPR050807">
    <property type="entry name" value="TransReg_Diox_bact_type"/>
</dbReference>
<dbReference type="OrthoDB" id="9814751at2"/>
<dbReference type="GO" id="GO:0005829">
    <property type="term" value="C:cytosol"/>
    <property type="evidence" value="ECO:0007669"/>
    <property type="project" value="TreeGrafter"/>
</dbReference>
<dbReference type="SMART" id="SM00530">
    <property type="entry name" value="HTH_XRE"/>
    <property type="match status" value="1"/>
</dbReference>
<dbReference type="InterPro" id="IPR001387">
    <property type="entry name" value="Cro/C1-type_HTH"/>
</dbReference>
<protein>
    <submittedName>
        <fullName evidence="3">XRE family transcriptional regulator</fullName>
    </submittedName>
</protein>
<sequence>MAEQVLIGARLRAARLSKGLTLGTVASVTGLTQGYLSKLERDHVSPSVASLVAVCAAVGLRVGDLFEPPPSAIVRSGEGTLINFGAHDAREYVITPGDQTLIEVIHSFVEPEGSGGSTQYALDCDIEFIFVVSGTLDLILGDEVLSLGAGDAMTMRGREPHTWRNPSTEVGCEVLWMLAPAP</sequence>
<evidence type="ECO:0000256" key="1">
    <source>
        <dbReference type="ARBA" id="ARBA00023125"/>
    </source>
</evidence>
<dbReference type="SUPFAM" id="SSF51182">
    <property type="entry name" value="RmlC-like cupins"/>
    <property type="match status" value="1"/>
</dbReference>
<dbReference type="RefSeq" id="WP_161885145.1">
    <property type="nucleotide sequence ID" value="NZ_CP017146.1"/>
</dbReference>
<dbReference type="PANTHER" id="PTHR46797">
    <property type="entry name" value="HTH-TYPE TRANSCRIPTIONAL REGULATOR"/>
    <property type="match status" value="1"/>
</dbReference>
<dbReference type="Pfam" id="PF07883">
    <property type="entry name" value="Cupin_2"/>
    <property type="match status" value="1"/>
</dbReference>
<dbReference type="Pfam" id="PF01381">
    <property type="entry name" value="HTH_3"/>
    <property type="match status" value="1"/>
</dbReference>
<dbReference type="GO" id="GO:0003700">
    <property type="term" value="F:DNA-binding transcription factor activity"/>
    <property type="evidence" value="ECO:0007669"/>
    <property type="project" value="TreeGrafter"/>
</dbReference>
<dbReference type="Proteomes" id="UP000464507">
    <property type="component" value="Chromosome"/>
</dbReference>
<dbReference type="CDD" id="cd00093">
    <property type="entry name" value="HTH_XRE"/>
    <property type="match status" value="1"/>
</dbReference>
<dbReference type="PANTHER" id="PTHR46797:SF1">
    <property type="entry name" value="METHYLPHOSPHONATE SYNTHASE"/>
    <property type="match status" value="1"/>
</dbReference>
<organism evidence="3 4">
    <name type="scientific">Marisediminicola antarctica</name>
    <dbReference type="NCBI Taxonomy" id="674079"/>
    <lineage>
        <taxon>Bacteria</taxon>
        <taxon>Bacillati</taxon>
        <taxon>Actinomycetota</taxon>
        <taxon>Actinomycetes</taxon>
        <taxon>Micrococcales</taxon>
        <taxon>Microbacteriaceae</taxon>
        <taxon>Marisediminicola</taxon>
    </lineage>
</organism>
<keyword evidence="4" id="KW-1185">Reference proteome</keyword>
<dbReference type="PROSITE" id="PS50943">
    <property type="entry name" value="HTH_CROC1"/>
    <property type="match status" value="1"/>
</dbReference>
<dbReference type="InterPro" id="IPR013096">
    <property type="entry name" value="Cupin_2"/>
</dbReference>
<reference evidence="3 4" key="1">
    <citation type="submission" date="2016-09" db="EMBL/GenBank/DDBJ databases">
        <title>Complete genome sequence of microbes from the polar regions.</title>
        <authorList>
            <person name="Liao L."/>
            <person name="Chen B."/>
        </authorList>
    </citation>
    <scope>NUCLEOTIDE SEQUENCE [LARGE SCALE GENOMIC DNA]</scope>
    <source>
        <strain evidence="3 4">ZS314</strain>
    </source>
</reference>
<dbReference type="Gene3D" id="2.60.120.10">
    <property type="entry name" value="Jelly Rolls"/>
    <property type="match status" value="1"/>
</dbReference>
<dbReference type="GO" id="GO:0003677">
    <property type="term" value="F:DNA binding"/>
    <property type="evidence" value="ECO:0007669"/>
    <property type="project" value="UniProtKB-KW"/>
</dbReference>
<dbReference type="KEGG" id="mant:BHD05_03175"/>
<dbReference type="EMBL" id="CP017146">
    <property type="protein sequence ID" value="QHO68788.1"/>
    <property type="molecule type" value="Genomic_DNA"/>
</dbReference>
<feature type="domain" description="HTH cro/C1-type" evidence="2">
    <location>
        <begin position="11"/>
        <end position="65"/>
    </location>
</feature>
<dbReference type="InterPro" id="IPR010982">
    <property type="entry name" value="Lambda_DNA-bd_dom_sf"/>
</dbReference>
<evidence type="ECO:0000313" key="3">
    <source>
        <dbReference type="EMBL" id="QHO68788.1"/>
    </source>
</evidence>
<evidence type="ECO:0000313" key="4">
    <source>
        <dbReference type="Proteomes" id="UP000464507"/>
    </source>
</evidence>